<dbReference type="SUPFAM" id="SSF63829">
    <property type="entry name" value="Calcium-dependent phosphotriesterase"/>
    <property type="match status" value="2"/>
</dbReference>
<dbReference type="InterPro" id="IPR006311">
    <property type="entry name" value="TAT_signal"/>
</dbReference>
<sequence length="355" mass="35932">MGIRRTLLSGAAVAALVLSSLLAPAAANATTQAGDGPGHGGGPAETMLVSGLQGASGSTIGPDGALYVTEGAIGQVTRIDPRTGATSPLVTGLPPAIIGIGGAIDVAFIGRTAYVLVTMVGDDVPGATTNDTVGIYRVDGPDSFTVVADIGAWSIENPPPADFDIFIARGVQFAMQPSRGGFLVTDGHHNRVLKVSLSGEISQLIQFGNIVPTGLTSRGSVVYMAEAGPVPHVASTGKVVSFGRWNPRPRDVASGYSLLVDVEYGPCGLYALSQGDSPGTVPEGSPALPDSGELLRVDRTGTFSVVADGLDLPTSVDFRGDTAYVVTLGGEVVKITGLAKHHRGGGCGGTGHHGR</sequence>
<protein>
    <submittedName>
        <fullName evidence="2">ScyD/ScyE family protein</fullName>
    </submittedName>
</protein>
<dbReference type="RefSeq" id="WP_135119415.1">
    <property type="nucleotide sequence ID" value="NZ_SPQZ01000002.1"/>
</dbReference>
<accession>A0A4Y9R5A8</accession>
<evidence type="ECO:0000313" key="2">
    <source>
        <dbReference type="EMBL" id="TFV98893.1"/>
    </source>
</evidence>
<evidence type="ECO:0000256" key="1">
    <source>
        <dbReference type="SAM" id="SignalP"/>
    </source>
</evidence>
<name>A0A4Y9R5A8_9MICO</name>
<proteinExistence type="predicted"/>
<dbReference type="NCBIfam" id="NF033206">
    <property type="entry name" value="ScyE_fam"/>
    <property type="match status" value="1"/>
</dbReference>
<feature type="signal peptide" evidence="1">
    <location>
        <begin position="1"/>
        <end position="25"/>
    </location>
</feature>
<keyword evidence="1" id="KW-0732">Signal</keyword>
<dbReference type="InterPro" id="IPR011042">
    <property type="entry name" value="6-blade_b-propeller_TolB-like"/>
</dbReference>
<comment type="caution">
    <text evidence="2">The sequence shown here is derived from an EMBL/GenBank/DDBJ whole genome shotgun (WGS) entry which is preliminary data.</text>
</comment>
<gene>
    <name evidence="2" type="ORF">E4M00_05135</name>
</gene>
<dbReference type="Gene3D" id="2.120.10.30">
    <property type="entry name" value="TolB, C-terminal domain"/>
    <property type="match status" value="1"/>
</dbReference>
<dbReference type="PROSITE" id="PS51318">
    <property type="entry name" value="TAT"/>
    <property type="match status" value="1"/>
</dbReference>
<feature type="chain" id="PRO_5038896645" evidence="1">
    <location>
        <begin position="26"/>
        <end position="355"/>
    </location>
</feature>
<dbReference type="Proteomes" id="UP000298127">
    <property type="component" value="Unassembled WGS sequence"/>
</dbReference>
<dbReference type="InterPro" id="IPR048031">
    <property type="entry name" value="ScyD/ScyE-like"/>
</dbReference>
<dbReference type="AlphaFoldDB" id="A0A4Y9R5A8"/>
<organism evidence="2 3">
    <name type="scientific">Orlajensenia leifsoniae</name>
    <dbReference type="NCBI Taxonomy" id="2561933"/>
    <lineage>
        <taxon>Bacteria</taxon>
        <taxon>Bacillati</taxon>
        <taxon>Actinomycetota</taxon>
        <taxon>Actinomycetes</taxon>
        <taxon>Micrococcales</taxon>
        <taxon>Microbacteriaceae</taxon>
        <taxon>Orlajensenia</taxon>
    </lineage>
</organism>
<reference evidence="2 3" key="1">
    <citation type="journal article" date="2018" name="J. Microbiol.">
        <title>Leifsonia flava sp. nov., a novel actinobacterium isolated from the rhizosphere of Aquilegia viridiflora.</title>
        <authorList>
            <person name="Cai Y."/>
            <person name="Tao W.Z."/>
            <person name="Ma Y.J."/>
            <person name="Cheng J."/>
            <person name="Zhang M.Y."/>
            <person name="Zhang Y.X."/>
        </authorList>
    </citation>
    <scope>NUCLEOTIDE SEQUENCE [LARGE SCALE GENOMIC DNA]</scope>
    <source>
        <strain evidence="2 3">SYP-B2174</strain>
    </source>
</reference>
<evidence type="ECO:0000313" key="3">
    <source>
        <dbReference type="Proteomes" id="UP000298127"/>
    </source>
</evidence>
<dbReference type="EMBL" id="SPQZ01000002">
    <property type="protein sequence ID" value="TFV98893.1"/>
    <property type="molecule type" value="Genomic_DNA"/>
</dbReference>
<keyword evidence="3" id="KW-1185">Reference proteome</keyword>